<dbReference type="GO" id="GO:0005829">
    <property type="term" value="C:cytosol"/>
    <property type="evidence" value="ECO:0007669"/>
    <property type="project" value="TreeGrafter"/>
</dbReference>
<dbReference type="GO" id="GO:0003677">
    <property type="term" value="F:DNA binding"/>
    <property type="evidence" value="ECO:0007669"/>
    <property type="project" value="UniProtKB-KW"/>
</dbReference>
<comment type="caution">
    <text evidence="2">The sequence shown here is derived from an EMBL/GenBank/DDBJ whole genome shotgun (WGS) entry which is preliminary data.</text>
</comment>
<dbReference type="GO" id="GO:0003700">
    <property type="term" value="F:DNA-binding transcription factor activity"/>
    <property type="evidence" value="ECO:0007669"/>
    <property type="project" value="TreeGrafter"/>
</dbReference>
<evidence type="ECO:0008006" key="4">
    <source>
        <dbReference type="Google" id="ProtNLM"/>
    </source>
</evidence>
<dbReference type="PROSITE" id="PS51197">
    <property type="entry name" value="HTH_RRF2_2"/>
    <property type="match status" value="1"/>
</dbReference>
<reference evidence="3" key="1">
    <citation type="submission" date="2017-01" db="EMBL/GenBank/DDBJ databases">
        <title>Novel pathways for hydrocarbon cycling and metabolic interdependencies in hydrothermal sediment communities.</title>
        <authorList>
            <person name="Dombrowski N."/>
            <person name="Seitz K."/>
            <person name="Teske A."/>
            <person name="Baker B."/>
        </authorList>
    </citation>
    <scope>NUCLEOTIDE SEQUENCE [LARGE SCALE GENOMIC DNA]</scope>
</reference>
<protein>
    <recommendedName>
        <fullName evidence="4">Rrf2 family transcriptional regulator</fullName>
    </recommendedName>
</protein>
<dbReference type="SUPFAM" id="SSF46785">
    <property type="entry name" value="Winged helix' DNA-binding domain"/>
    <property type="match status" value="1"/>
</dbReference>
<accession>A0A1V4QHV5</accession>
<dbReference type="Gene3D" id="1.10.10.10">
    <property type="entry name" value="Winged helix-like DNA-binding domain superfamily/Winged helix DNA-binding domain"/>
    <property type="match status" value="1"/>
</dbReference>
<dbReference type="Proteomes" id="UP000191663">
    <property type="component" value="Unassembled WGS sequence"/>
</dbReference>
<dbReference type="PROSITE" id="PS01332">
    <property type="entry name" value="HTH_RRF2_1"/>
    <property type="match status" value="1"/>
</dbReference>
<dbReference type="PANTHER" id="PTHR33221:SF5">
    <property type="entry name" value="HTH-TYPE TRANSCRIPTIONAL REGULATOR ISCR"/>
    <property type="match status" value="1"/>
</dbReference>
<dbReference type="InterPro" id="IPR036388">
    <property type="entry name" value="WH-like_DNA-bd_sf"/>
</dbReference>
<name>A0A1V4QHV5_UNCW3</name>
<dbReference type="Pfam" id="PF02082">
    <property type="entry name" value="Rrf2"/>
    <property type="match status" value="1"/>
</dbReference>
<dbReference type="NCBIfam" id="TIGR00738">
    <property type="entry name" value="rrf2_super"/>
    <property type="match status" value="1"/>
</dbReference>
<organism evidence="2 3">
    <name type="scientific">candidate division WOR-3 bacterium 4484_100</name>
    <dbReference type="NCBI Taxonomy" id="1936077"/>
    <lineage>
        <taxon>Bacteria</taxon>
        <taxon>Bacteria division WOR-3</taxon>
    </lineage>
</organism>
<keyword evidence="1" id="KW-0238">DNA-binding</keyword>
<evidence type="ECO:0000313" key="3">
    <source>
        <dbReference type="Proteomes" id="UP000191663"/>
    </source>
</evidence>
<evidence type="ECO:0000313" key="2">
    <source>
        <dbReference type="EMBL" id="OPX18577.1"/>
    </source>
</evidence>
<dbReference type="InterPro" id="IPR030489">
    <property type="entry name" value="TR_Rrf2-type_CS"/>
</dbReference>
<proteinExistence type="predicted"/>
<gene>
    <name evidence="2" type="ORF">BXT86_00490</name>
</gene>
<evidence type="ECO:0000256" key="1">
    <source>
        <dbReference type="ARBA" id="ARBA00023125"/>
    </source>
</evidence>
<dbReference type="InterPro" id="IPR000944">
    <property type="entry name" value="Tscrpt_reg_Rrf2"/>
</dbReference>
<dbReference type="AlphaFoldDB" id="A0A1V4QHV5"/>
<sequence>MSTKTVGFLRPSTKARYGLRLVLALAQSQGKTLPLSKLSKYLGVSKKYLEKIARILKEQGIIEATRGINGGYRLIPKPSHINLLNLLSILESRSVLDQCFVQECPKIDRCRAGDFWRKLENDIARFLDKTTIADIIKEV</sequence>
<dbReference type="EMBL" id="MUKB01000006">
    <property type="protein sequence ID" value="OPX18577.1"/>
    <property type="molecule type" value="Genomic_DNA"/>
</dbReference>
<dbReference type="InterPro" id="IPR036390">
    <property type="entry name" value="WH_DNA-bd_sf"/>
</dbReference>
<dbReference type="PANTHER" id="PTHR33221">
    <property type="entry name" value="WINGED HELIX-TURN-HELIX TRANSCRIPTIONAL REGULATOR, RRF2 FAMILY"/>
    <property type="match status" value="1"/>
</dbReference>